<evidence type="ECO:0000313" key="2">
    <source>
        <dbReference type="RefSeq" id="XP_045144034.1"/>
    </source>
</evidence>
<name>A0AC55CX28_ECHTE</name>
<protein>
    <submittedName>
        <fullName evidence="2">Zinc finger protein 839</fullName>
    </submittedName>
</protein>
<organism evidence="1 2">
    <name type="scientific">Echinops telfairi</name>
    <name type="common">Lesser hedgehog tenrec</name>
    <dbReference type="NCBI Taxonomy" id="9371"/>
    <lineage>
        <taxon>Eukaryota</taxon>
        <taxon>Metazoa</taxon>
        <taxon>Chordata</taxon>
        <taxon>Craniata</taxon>
        <taxon>Vertebrata</taxon>
        <taxon>Euteleostomi</taxon>
        <taxon>Mammalia</taxon>
        <taxon>Eutheria</taxon>
        <taxon>Afrotheria</taxon>
        <taxon>Tenrecidae</taxon>
        <taxon>Tenrecinae</taxon>
        <taxon>Echinops</taxon>
    </lineage>
</organism>
<proteinExistence type="predicted"/>
<sequence>MANAEPEAEESGEGGGAAGNAMVSSAWFWVAVDRRASQHLGSIACLPVSWSPLSVFKQLEAIRVKVTSGETQGQERHISTLATIPRRITRPSTAPGRSPGLKRLSVTGPQLLRLQPLLRTSPQPSHLSHSPQPPIQVLVRRPLPTLSPVSVKIATAPRAPGGQGAPALPPESPSSASVSVSNLHTKHTEKRKTSLHVKTRSGRISRPPKYKAKDYRFIKTEDLADGHLSDSDDYSELSVEEDEGPRAKVVLFDSSTCPLRPKTFKCQTCDKSYIGQGGLARHFKLNPGHGQLEPTELLLPQRANRHHPLRRTKDWPVSRAPLEASTPTELRDEGVLSQGATAAEPIQGRRQQCDPEGLAAPALPRRSALVMVFEFLLMKVKRAHVSQPLFPAVYKEFEELHGMVEEMCRDYLSSSGPCPREALEIRNSKVAESLGITEEILRERAIRPDILPGQCASLEAEAGIQKREGEPVEGALASVKRARGETTPKDTAGPPAVRIGDMERLRSQCAPAAREGCGQVNRHLSHPAVGAVSGGGELPEGRQLRAAVDFGAQSGPVGWAPLPQGAMGPVLHAQLAQDAGGSPPGLAPCSTLVAGGVVRSCGNVGTVTLTDVTALFPEAMLVDQACRTASEPPPGLDRPPPATRSLGSHVEAISQCHGPREPAGPAELESVAAGGEAGALELPPGCQELFYPGPEQILIQTSDGRLLSHPGSLVPREEDIVLVAEGTGVPPAGLPLEAVEALLGGQSGPSS</sequence>
<gene>
    <name evidence="2" type="primary">ZNF839</name>
</gene>
<dbReference type="Proteomes" id="UP000694863">
    <property type="component" value="Unplaced"/>
</dbReference>
<dbReference type="RefSeq" id="XP_045144034.1">
    <property type="nucleotide sequence ID" value="XM_045288099.1"/>
</dbReference>
<accession>A0AC55CX28</accession>
<keyword evidence="1" id="KW-1185">Reference proteome</keyword>
<reference evidence="2" key="1">
    <citation type="submission" date="2025-08" db="UniProtKB">
        <authorList>
            <consortium name="RefSeq"/>
        </authorList>
    </citation>
    <scope>IDENTIFICATION</scope>
</reference>
<evidence type="ECO:0000313" key="1">
    <source>
        <dbReference type="Proteomes" id="UP000694863"/>
    </source>
</evidence>